<accession>A0A0N1EBK5</accession>
<gene>
    <name evidence="1" type="ORF">HPU229334_08555</name>
</gene>
<dbReference type="RefSeq" id="WP_054198234.1">
    <property type="nucleotide sequence ID" value="NZ_CANTXR010000005.1"/>
</dbReference>
<dbReference type="PROSITE" id="PS51257">
    <property type="entry name" value="PROKAR_LIPOPROTEIN"/>
    <property type="match status" value="1"/>
</dbReference>
<sequence length="115" mass="12992">MKKAIFMCSCVLFLCGCDELAQKGTQTFQNALEDSGLKDTLIEHGKKLDAFLDGNKTQEFIEKQNQILQESIDEFKSTLESNTTKELLQKQMENLNEMLGGESKSQDSNQTTFDL</sequence>
<dbReference type="PATRIC" id="fig|35818.11.peg.1691"/>
<evidence type="ECO:0000313" key="1">
    <source>
        <dbReference type="EMBL" id="KPH55484.1"/>
    </source>
</evidence>
<evidence type="ECO:0008006" key="3">
    <source>
        <dbReference type="Google" id="ProtNLM"/>
    </source>
</evidence>
<protein>
    <recommendedName>
        <fullName evidence="3">Lipoprotein</fullName>
    </recommendedName>
</protein>
<comment type="caution">
    <text evidence="1">The sequence shown here is derived from an EMBL/GenBank/DDBJ whole genome shotgun (WGS) entry which is preliminary data.</text>
</comment>
<dbReference type="EMBL" id="JNOC01000043">
    <property type="protein sequence ID" value="KPH55484.1"/>
    <property type="molecule type" value="Genomic_DNA"/>
</dbReference>
<organism evidence="1 2">
    <name type="scientific">Helicobacter pullorum</name>
    <dbReference type="NCBI Taxonomy" id="35818"/>
    <lineage>
        <taxon>Bacteria</taxon>
        <taxon>Pseudomonadati</taxon>
        <taxon>Campylobacterota</taxon>
        <taxon>Epsilonproteobacteria</taxon>
        <taxon>Campylobacterales</taxon>
        <taxon>Helicobacteraceae</taxon>
        <taxon>Helicobacter</taxon>
    </lineage>
</organism>
<dbReference type="Proteomes" id="UP000037997">
    <property type="component" value="Unassembled WGS sequence"/>
</dbReference>
<proteinExistence type="predicted"/>
<dbReference type="AlphaFoldDB" id="A0A0N1EBK5"/>
<name>A0A0N1EBK5_9HELI</name>
<evidence type="ECO:0000313" key="2">
    <source>
        <dbReference type="Proteomes" id="UP000037997"/>
    </source>
</evidence>
<reference evidence="1 2" key="1">
    <citation type="submission" date="2014-06" db="EMBL/GenBank/DDBJ databases">
        <title>Helicobacter pullorum isolates in fresh chicken meat - phenotypic and genotypic features.</title>
        <authorList>
            <person name="Borges V."/>
            <person name="Santos A."/>
            <person name="Correia C.B."/>
            <person name="Saraiva M."/>
            <person name="Menard A."/>
            <person name="Vieira L."/>
            <person name="Sampaio D.A."/>
            <person name="Gomes J.P."/>
            <person name="Oleastro M."/>
        </authorList>
    </citation>
    <scope>NUCLEOTIDE SEQUENCE [LARGE SCALE GENOMIC DNA]</scope>
    <source>
        <strain evidence="1 2">229334/12</strain>
    </source>
</reference>